<keyword evidence="3" id="KW-1185">Reference proteome</keyword>
<evidence type="ECO:0000313" key="3">
    <source>
        <dbReference type="Proteomes" id="UP001056012"/>
    </source>
</evidence>
<protein>
    <recommendedName>
        <fullName evidence="1">DUF7730 domain-containing protein</fullName>
    </recommendedName>
</protein>
<dbReference type="EMBL" id="CP089280">
    <property type="protein sequence ID" value="USP82098.1"/>
    <property type="molecule type" value="Genomic_DNA"/>
</dbReference>
<dbReference type="PANTHER" id="PTHR42085:SF8">
    <property type="entry name" value="F-BOX DOMAIN-CONTAINING PROTEIN"/>
    <property type="match status" value="1"/>
</dbReference>
<dbReference type="InterPro" id="IPR056632">
    <property type="entry name" value="DUF7730"/>
</dbReference>
<dbReference type="AlphaFoldDB" id="A0A9Q8ZL87"/>
<dbReference type="PANTHER" id="PTHR42085">
    <property type="entry name" value="F-BOX DOMAIN-CONTAINING PROTEIN"/>
    <property type="match status" value="1"/>
</dbReference>
<dbReference type="OrthoDB" id="5397846at2759"/>
<evidence type="ECO:0000259" key="1">
    <source>
        <dbReference type="Pfam" id="PF24864"/>
    </source>
</evidence>
<dbReference type="Pfam" id="PF24864">
    <property type="entry name" value="DUF7730"/>
    <property type="match status" value="1"/>
</dbReference>
<sequence>MSDAAASTQTFASGRYSKRKRTQVTYHLDDLDYSDTESDFEIPQAKKPKAKTTSKPLPQRKIFRFLDLPAELRNTIYSYTLSDPAGINIVGAFRHRRRTVMRMPAEFVNTPDGPRRRIQRYMNERNADHRKALPPIVPSLLAVNKQIYAEAVNILYDNEFVFIDSSSLYAFLINLGPSGARRLKSIRIMGWLHSRGKITYNHACFALLAWATNLTSLHIESPIGYWRSTNLGVDQFYRDAFPWIEAFGTAKGKRDAAIDILQLEETCFPNWRDSSGGSSHAEKVKKFKDMLVDYLNKRHNLIMAGPSKSAKKAKKKAASDEE</sequence>
<dbReference type="Proteomes" id="UP001056012">
    <property type="component" value="Chromosome 7"/>
</dbReference>
<accession>A0A9Q8ZL87</accession>
<evidence type="ECO:0000313" key="2">
    <source>
        <dbReference type="EMBL" id="USP82098.1"/>
    </source>
</evidence>
<gene>
    <name evidence="2" type="ORF">yc1106_09372</name>
</gene>
<name>A0A9Q8ZL87_CURCL</name>
<feature type="domain" description="DUF7730" evidence="1">
    <location>
        <begin position="65"/>
        <end position="188"/>
    </location>
</feature>
<organism evidence="2 3">
    <name type="scientific">Curvularia clavata</name>
    <dbReference type="NCBI Taxonomy" id="95742"/>
    <lineage>
        <taxon>Eukaryota</taxon>
        <taxon>Fungi</taxon>
        <taxon>Dikarya</taxon>
        <taxon>Ascomycota</taxon>
        <taxon>Pezizomycotina</taxon>
        <taxon>Dothideomycetes</taxon>
        <taxon>Pleosporomycetidae</taxon>
        <taxon>Pleosporales</taxon>
        <taxon>Pleosporineae</taxon>
        <taxon>Pleosporaceae</taxon>
        <taxon>Curvularia</taxon>
    </lineage>
</organism>
<dbReference type="VEuPathDB" id="FungiDB:yc1106_09372"/>
<dbReference type="InterPro" id="IPR038883">
    <property type="entry name" value="AN11006-like"/>
</dbReference>
<reference evidence="2" key="1">
    <citation type="submission" date="2021-12" db="EMBL/GenBank/DDBJ databases">
        <title>Curvularia clavata genome.</title>
        <authorList>
            <person name="Cao Y."/>
        </authorList>
    </citation>
    <scope>NUCLEOTIDE SEQUENCE</scope>
    <source>
        <strain evidence="2">Yc1106</strain>
    </source>
</reference>
<proteinExistence type="predicted"/>